<evidence type="ECO:0000256" key="3">
    <source>
        <dbReference type="ARBA" id="ARBA00023082"/>
    </source>
</evidence>
<name>A0A3N7HRI4_9BURK</name>
<dbReference type="NCBIfam" id="TIGR02937">
    <property type="entry name" value="sigma70-ECF"/>
    <property type="match status" value="1"/>
</dbReference>
<comment type="similarity">
    <text evidence="1">Belongs to the sigma-70 factor family. ECF subfamily.</text>
</comment>
<reference evidence="7 8" key="1">
    <citation type="submission" date="2018-08" db="EMBL/GenBank/DDBJ databases">
        <authorList>
            <person name="Khan S.A."/>
            <person name="Jeon C.O."/>
            <person name="Chun B.H."/>
            <person name="Jeong S.E."/>
        </authorList>
    </citation>
    <scope>NUCLEOTIDE SEQUENCE [LARGE SCALE GENOMIC DNA]</scope>
    <source>
        <strain evidence="7 8">S-16</strain>
    </source>
</reference>
<proteinExistence type="inferred from homology"/>
<dbReference type="PANTHER" id="PTHR43133:SF51">
    <property type="entry name" value="RNA POLYMERASE SIGMA FACTOR"/>
    <property type="match status" value="1"/>
</dbReference>
<evidence type="ECO:0000256" key="4">
    <source>
        <dbReference type="ARBA" id="ARBA00023163"/>
    </source>
</evidence>
<dbReference type="PANTHER" id="PTHR43133">
    <property type="entry name" value="RNA POLYMERASE ECF-TYPE SIGMA FACTO"/>
    <property type="match status" value="1"/>
</dbReference>
<dbReference type="InterPro" id="IPR007627">
    <property type="entry name" value="RNA_pol_sigma70_r2"/>
</dbReference>
<dbReference type="Pfam" id="PF04542">
    <property type="entry name" value="Sigma70_r2"/>
    <property type="match status" value="1"/>
</dbReference>
<comment type="caution">
    <text evidence="7">The sequence shown here is derived from an EMBL/GenBank/DDBJ whole genome shotgun (WGS) entry which is preliminary data.</text>
</comment>
<feature type="domain" description="RNA polymerase sigma-70 region 2" evidence="5">
    <location>
        <begin position="28"/>
        <end position="88"/>
    </location>
</feature>
<dbReference type="OrthoDB" id="9803470at2"/>
<dbReference type="Pfam" id="PF08281">
    <property type="entry name" value="Sigma70_r4_2"/>
    <property type="match status" value="1"/>
</dbReference>
<accession>A0A3N7HRI4</accession>
<dbReference type="Gene3D" id="1.10.1740.10">
    <property type="match status" value="1"/>
</dbReference>
<protein>
    <submittedName>
        <fullName evidence="7">Sigma-70 family RNA polymerase sigma factor</fullName>
    </submittedName>
</protein>
<evidence type="ECO:0000256" key="2">
    <source>
        <dbReference type="ARBA" id="ARBA00023015"/>
    </source>
</evidence>
<organism evidence="7 8">
    <name type="scientific">Piscinibacter terrae</name>
    <dbReference type="NCBI Taxonomy" id="2496871"/>
    <lineage>
        <taxon>Bacteria</taxon>
        <taxon>Pseudomonadati</taxon>
        <taxon>Pseudomonadota</taxon>
        <taxon>Betaproteobacteria</taxon>
        <taxon>Burkholderiales</taxon>
        <taxon>Sphaerotilaceae</taxon>
        <taxon>Piscinibacter</taxon>
    </lineage>
</organism>
<keyword evidence="3" id="KW-0731">Sigma factor</keyword>
<evidence type="ECO:0000259" key="6">
    <source>
        <dbReference type="Pfam" id="PF08281"/>
    </source>
</evidence>
<evidence type="ECO:0000313" key="7">
    <source>
        <dbReference type="EMBL" id="RQP24804.1"/>
    </source>
</evidence>
<dbReference type="GO" id="GO:0006352">
    <property type="term" value="P:DNA-templated transcription initiation"/>
    <property type="evidence" value="ECO:0007669"/>
    <property type="project" value="InterPro"/>
</dbReference>
<evidence type="ECO:0000313" key="8">
    <source>
        <dbReference type="Proteomes" id="UP000267464"/>
    </source>
</evidence>
<dbReference type="InterPro" id="IPR013325">
    <property type="entry name" value="RNA_pol_sigma_r2"/>
</dbReference>
<dbReference type="InterPro" id="IPR013324">
    <property type="entry name" value="RNA_pol_sigma_r3/r4-like"/>
</dbReference>
<dbReference type="EMBL" id="QUSW01000002">
    <property type="protein sequence ID" value="RQP24804.1"/>
    <property type="molecule type" value="Genomic_DNA"/>
</dbReference>
<dbReference type="InterPro" id="IPR013249">
    <property type="entry name" value="RNA_pol_sigma70_r4_t2"/>
</dbReference>
<dbReference type="Proteomes" id="UP000267464">
    <property type="component" value="Unassembled WGS sequence"/>
</dbReference>
<sequence length="179" mass="20265">MPTPASPDRSDLLARARDGDRTALESLLRDCMPDLRRYARRHCPAHEVDDAVQDALWIMSRRVGDVRAAQALSSWLFQVVRRLCIRVLALHRPTETLDAQAPELAQDDDEVRALRIDLARALSAMAPIYRETLMQVDVLGHTLEEAAHAQDITVDAAKSRLHRARRMLREHMHAQPQAA</sequence>
<feature type="domain" description="RNA polymerase sigma factor 70 region 4 type 2" evidence="6">
    <location>
        <begin position="117"/>
        <end position="168"/>
    </location>
</feature>
<dbReference type="InterPro" id="IPR039425">
    <property type="entry name" value="RNA_pol_sigma-70-like"/>
</dbReference>
<keyword evidence="2" id="KW-0805">Transcription regulation</keyword>
<dbReference type="GO" id="GO:0016987">
    <property type="term" value="F:sigma factor activity"/>
    <property type="evidence" value="ECO:0007669"/>
    <property type="project" value="UniProtKB-KW"/>
</dbReference>
<reference evidence="7 8" key="2">
    <citation type="submission" date="2018-12" db="EMBL/GenBank/DDBJ databases">
        <title>Rhizobacter gummiphilus sp. nov., a rubber-degrading bacterium isolated from the soil of a botanical garden in Japan.</title>
        <authorList>
            <person name="Shunsuke S.S."/>
        </authorList>
    </citation>
    <scope>NUCLEOTIDE SEQUENCE [LARGE SCALE GENOMIC DNA]</scope>
    <source>
        <strain evidence="7 8">S-16</strain>
    </source>
</reference>
<keyword evidence="4" id="KW-0804">Transcription</keyword>
<dbReference type="InterPro" id="IPR036388">
    <property type="entry name" value="WH-like_DNA-bd_sf"/>
</dbReference>
<dbReference type="InterPro" id="IPR014284">
    <property type="entry name" value="RNA_pol_sigma-70_dom"/>
</dbReference>
<dbReference type="GO" id="GO:0003677">
    <property type="term" value="F:DNA binding"/>
    <property type="evidence" value="ECO:0007669"/>
    <property type="project" value="InterPro"/>
</dbReference>
<gene>
    <name evidence="7" type="ORF">DZC73_07940</name>
</gene>
<dbReference type="AlphaFoldDB" id="A0A3N7HRI4"/>
<evidence type="ECO:0000259" key="5">
    <source>
        <dbReference type="Pfam" id="PF04542"/>
    </source>
</evidence>
<dbReference type="SUPFAM" id="SSF88659">
    <property type="entry name" value="Sigma3 and sigma4 domains of RNA polymerase sigma factors"/>
    <property type="match status" value="1"/>
</dbReference>
<dbReference type="SUPFAM" id="SSF88946">
    <property type="entry name" value="Sigma2 domain of RNA polymerase sigma factors"/>
    <property type="match status" value="1"/>
</dbReference>
<dbReference type="Gene3D" id="1.10.10.10">
    <property type="entry name" value="Winged helix-like DNA-binding domain superfamily/Winged helix DNA-binding domain"/>
    <property type="match status" value="1"/>
</dbReference>
<dbReference type="RefSeq" id="WP_124539707.1">
    <property type="nucleotide sequence ID" value="NZ_QUSW01000002.1"/>
</dbReference>
<keyword evidence="8" id="KW-1185">Reference proteome</keyword>
<evidence type="ECO:0000256" key="1">
    <source>
        <dbReference type="ARBA" id="ARBA00010641"/>
    </source>
</evidence>